<evidence type="ECO:0000313" key="1">
    <source>
        <dbReference type="EMBL" id="GBP85799.1"/>
    </source>
</evidence>
<sequence length="100" mass="10972">MGRCTDSIVHGIDFIGRAPKYTDNRAGLAWRLSVDMGTDTVTERKISNYWKPLAALLPRPAALQVSSDRPPPGACIMHREISSAANTFQFPSDSCEHVSI</sequence>
<reference evidence="1 2" key="1">
    <citation type="journal article" date="2019" name="Commun. Biol.">
        <title>The bagworm genome reveals a unique fibroin gene that provides high tensile strength.</title>
        <authorList>
            <person name="Kono N."/>
            <person name="Nakamura H."/>
            <person name="Ohtoshi R."/>
            <person name="Tomita M."/>
            <person name="Numata K."/>
            <person name="Arakawa K."/>
        </authorList>
    </citation>
    <scope>NUCLEOTIDE SEQUENCE [LARGE SCALE GENOMIC DNA]</scope>
</reference>
<dbReference type="EMBL" id="BGZK01001760">
    <property type="protein sequence ID" value="GBP85799.1"/>
    <property type="molecule type" value="Genomic_DNA"/>
</dbReference>
<gene>
    <name evidence="1" type="ORF">EVAR_77903_1</name>
</gene>
<keyword evidence="2" id="KW-1185">Reference proteome</keyword>
<protein>
    <submittedName>
        <fullName evidence="1">Uncharacterized protein</fullName>
    </submittedName>
</protein>
<name>A0A4C1ZFV0_EUMVA</name>
<accession>A0A4C1ZFV0</accession>
<proteinExistence type="predicted"/>
<evidence type="ECO:0000313" key="2">
    <source>
        <dbReference type="Proteomes" id="UP000299102"/>
    </source>
</evidence>
<comment type="caution">
    <text evidence="1">The sequence shown here is derived from an EMBL/GenBank/DDBJ whole genome shotgun (WGS) entry which is preliminary data.</text>
</comment>
<dbReference type="AlphaFoldDB" id="A0A4C1ZFV0"/>
<dbReference type="Proteomes" id="UP000299102">
    <property type="component" value="Unassembled WGS sequence"/>
</dbReference>
<organism evidence="1 2">
    <name type="scientific">Eumeta variegata</name>
    <name type="common">Bagworm moth</name>
    <name type="synonym">Eumeta japonica</name>
    <dbReference type="NCBI Taxonomy" id="151549"/>
    <lineage>
        <taxon>Eukaryota</taxon>
        <taxon>Metazoa</taxon>
        <taxon>Ecdysozoa</taxon>
        <taxon>Arthropoda</taxon>
        <taxon>Hexapoda</taxon>
        <taxon>Insecta</taxon>
        <taxon>Pterygota</taxon>
        <taxon>Neoptera</taxon>
        <taxon>Endopterygota</taxon>
        <taxon>Lepidoptera</taxon>
        <taxon>Glossata</taxon>
        <taxon>Ditrysia</taxon>
        <taxon>Tineoidea</taxon>
        <taxon>Psychidae</taxon>
        <taxon>Oiketicinae</taxon>
        <taxon>Eumeta</taxon>
    </lineage>
</organism>